<dbReference type="PROSITE" id="PS00608">
    <property type="entry name" value="GLYCOSYL_HYDROL_F2_2"/>
    <property type="match status" value="1"/>
</dbReference>
<comment type="similarity">
    <text evidence="2">Belongs to the glycosyl hydrolase 2 family.</text>
</comment>
<dbReference type="EMBL" id="JBHSGN010000084">
    <property type="protein sequence ID" value="MFC4674937.1"/>
    <property type="molecule type" value="Genomic_DNA"/>
</dbReference>
<dbReference type="InterPro" id="IPR017853">
    <property type="entry name" value="GH"/>
</dbReference>
<dbReference type="SUPFAM" id="SSF49303">
    <property type="entry name" value="beta-Galactosidase/glucuronidase domain"/>
    <property type="match status" value="1"/>
</dbReference>
<evidence type="ECO:0000259" key="8">
    <source>
        <dbReference type="Pfam" id="PF02836"/>
    </source>
</evidence>
<evidence type="ECO:0000313" key="11">
    <source>
        <dbReference type="Proteomes" id="UP001596023"/>
    </source>
</evidence>
<name>A0ABV9KXG5_9BACT</name>
<accession>A0ABV9KXG5</accession>
<feature type="domain" description="Glycoside hydrolase family 2 immunoglobulin-like beta-sandwich" evidence="7">
    <location>
        <begin position="269"/>
        <end position="333"/>
    </location>
</feature>
<dbReference type="Pfam" id="PF22666">
    <property type="entry name" value="Glyco_hydro_2_N2"/>
    <property type="match status" value="1"/>
</dbReference>
<evidence type="ECO:0000256" key="1">
    <source>
        <dbReference type="ARBA" id="ARBA00000829"/>
    </source>
</evidence>
<keyword evidence="5 10" id="KW-0378">Hydrolase</keyword>
<dbReference type="RefSeq" id="WP_379997675.1">
    <property type="nucleotide sequence ID" value="NZ_JBHSGN010000084.1"/>
</dbReference>
<dbReference type="Gene3D" id="2.60.40.10">
    <property type="entry name" value="Immunoglobulins"/>
    <property type="match status" value="1"/>
</dbReference>
<dbReference type="PANTHER" id="PTHR43730:SF1">
    <property type="entry name" value="BETA-MANNOSIDASE"/>
    <property type="match status" value="1"/>
</dbReference>
<feature type="domain" description="Glycoside hydrolase family 2 catalytic" evidence="8">
    <location>
        <begin position="352"/>
        <end position="473"/>
    </location>
</feature>
<dbReference type="Pfam" id="PF02836">
    <property type="entry name" value="Glyco_hydro_2_C"/>
    <property type="match status" value="1"/>
</dbReference>
<feature type="domain" description="Beta-mannosidase-like galactose-binding" evidence="9">
    <location>
        <begin position="59"/>
        <end position="214"/>
    </location>
</feature>
<dbReference type="EC" id="3.2.1.25" evidence="3"/>
<dbReference type="SUPFAM" id="SSF49785">
    <property type="entry name" value="Galactose-binding domain-like"/>
    <property type="match status" value="1"/>
</dbReference>
<evidence type="ECO:0000256" key="6">
    <source>
        <dbReference type="ARBA" id="ARBA00023295"/>
    </source>
</evidence>
<dbReference type="Pfam" id="PF00703">
    <property type="entry name" value="Glyco_hydro_2"/>
    <property type="match status" value="1"/>
</dbReference>
<comment type="catalytic activity">
    <reaction evidence="1">
        <text>Hydrolysis of terminal, non-reducing beta-D-mannose residues in beta-D-mannosides.</text>
        <dbReference type="EC" id="3.2.1.25"/>
    </reaction>
</comment>
<dbReference type="GO" id="GO:0016787">
    <property type="term" value="F:hydrolase activity"/>
    <property type="evidence" value="ECO:0007669"/>
    <property type="project" value="UniProtKB-KW"/>
</dbReference>
<dbReference type="PANTHER" id="PTHR43730">
    <property type="entry name" value="BETA-MANNOSIDASE"/>
    <property type="match status" value="1"/>
</dbReference>
<evidence type="ECO:0000256" key="2">
    <source>
        <dbReference type="ARBA" id="ARBA00007401"/>
    </source>
</evidence>
<dbReference type="Gene3D" id="2.60.120.260">
    <property type="entry name" value="Galactose-binding domain-like"/>
    <property type="match status" value="1"/>
</dbReference>
<evidence type="ECO:0000313" key="10">
    <source>
        <dbReference type="EMBL" id="MFC4674937.1"/>
    </source>
</evidence>
<evidence type="ECO:0000256" key="5">
    <source>
        <dbReference type="ARBA" id="ARBA00022801"/>
    </source>
</evidence>
<dbReference type="InterPro" id="IPR050887">
    <property type="entry name" value="Beta-mannosidase_GH2"/>
</dbReference>
<evidence type="ECO:0000259" key="7">
    <source>
        <dbReference type="Pfam" id="PF00703"/>
    </source>
</evidence>
<comment type="caution">
    <text evidence="10">The sequence shown here is derived from an EMBL/GenBank/DDBJ whole genome shotgun (WGS) entry which is preliminary data.</text>
</comment>
<reference evidence="11" key="1">
    <citation type="journal article" date="2019" name="Int. J. Syst. Evol. Microbiol.">
        <title>The Global Catalogue of Microorganisms (GCM) 10K type strain sequencing project: providing services to taxonomists for standard genome sequencing and annotation.</title>
        <authorList>
            <consortium name="The Broad Institute Genomics Platform"/>
            <consortium name="The Broad Institute Genome Sequencing Center for Infectious Disease"/>
            <person name="Wu L."/>
            <person name="Ma J."/>
        </authorList>
    </citation>
    <scope>NUCLEOTIDE SEQUENCE [LARGE SCALE GENOMIC DNA]</scope>
    <source>
        <strain evidence="11">CCUG 66188</strain>
    </source>
</reference>
<proteinExistence type="inferred from homology"/>
<dbReference type="InterPro" id="IPR013783">
    <property type="entry name" value="Ig-like_fold"/>
</dbReference>
<dbReference type="Proteomes" id="UP001596023">
    <property type="component" value="Unassembled WGS sequence"/>
</dbReference>
<keyword evidence="6" id="KW-0326">Glycosidase</keyword>
<dbReference type="Gene3D" id="3.20.20.80">
    <property type="entry name" value="Glycosidases"/>
    <property type="match status" value="1"/>
</dbReference>
<protein>
    <recommendedName>
        <fullName evidence="3">beta-mannosidase</fullName>
        <ecNumber evidence="3">3.2.1.25</ecNumber>
    </recommendedName>
</protein>
<dbReference type="SUPFAM" id="SSF51445">
    <property type="entry name" value="(Trans)glycosidases"/>
    <property type="match status" value="1"/>
</dbReference>
<dbReference type="InterPro" id="IPR023232">
    <property type="entry name" value="Glyco_hydro_2_AS"/>
</dbReference>
<dbReference type="InterPro" id="IPR006103">
    <property type="entry name" value="Glyco_hydro_2_cat"/>
</dbReference>
<dbReference type="InterPro" id="IPR036156">
    <property type="entry name" value="Beta-gal/glucu_dom_sf"/>
</dbReference>
<evidence type="ECO:0000256" key="3">
    <source>
        <dbReference type="ARBA" id="ARBA00012754"/>
    </source>
</evidence>
<evidence type="ECO:0000256" key="4">
    <source>
        <dbReference type="ARBA" id="ARBA00022729"/>
    </source>
</evidence>
<evidence type="ECO:0000259" key="9">
    <source>
        <dbReference type="Pfam" id="PF22666"/>
    </source>
</evidence>
<dbReference type="InterPro" id="IPR054593">
    <property type="entry name" value="Beta-mannosidase-like_N2"/>
</dbReference>
<dbReference type="InterPro" id="IPR006102">
    <property type="entry name" value="Ig-like_GH2"/>
</dbReference>
<gene>
    <name evidence="10" type="ORF">ACFO6W_14635</name>
</gene>
<dbReference type="InterPro" id="IPR008979">
    <property type="entry name" value="Galactose-bd-like_sf"/>
</dbReference>
<keyword evidence="4" id="KW-0732">Signal</keyword>
<organism evidence="10 11">
    <name type="scientific">Dysgonomonas termitidis</name>
    <dbReference type="NCBI Taxonomy" id="1516126"/>
    <lineage>
        <taxon>Bacteria</taxon>
        <taxon>Pseudomonadati</taxon>
        <taxon>Bacteroidota</taxon>
        <taxon>Bacteroidia</taxon>
        <taxon>Bacteroidales</taxon>
        <taxon>Dysgonomonadaceae</taxon>
        <taxon>Dysgonomonas</taxon>
    </lineage>
</organism>
<sequence>MTIIKYRLLTLLTAILYLGNMAASSGNIPLNGKWQLSYWEQPAEAIVTPQTINDMQVGTIEATVPGNVELDLMAAGLIPDPMIGSNVNALRKYENYQWCYTKTFGAPSIQNGQRLELFFGGIDCLADIWLNGEKVGEAANMLIEHKFDITDHLKSGENTLQVIIRSAVMEAQKYTLGTFSIGNFPAEEAVYIRKAPHMYGWDIMPRLVSAGLWRDVELRVLNPTRLKDVNWMTISIDTVAHTARIFTDVQLIMPFDKFDKVKAQFTLRRKGKVVYQNSQTVSTPAFRHIFELNNVDFWWPRGYGEAALYDASVQLIGPDGKELDTNNCRIGIRTVKLDMDDINLPGKPGQFRFIVNNEPIFIHGTNWVPMDALHSRDKLHLNMMIDMAVDINCNMIRCWGGNVYEDTGFFNLCDENGILVWQDFGMGCTFYPQRDDFAKMIEQEVTSVVLKFRNHASLILWSGNNENDLAMRWTLQPLNINPNKDVITREVIARVLYEFDPTRPYLPSSPYYSQAVWEHGGGDELLPENHLWGPRGYYKDPYYTKASCCFVSEIGYHGCPNVESLNKMMTEDAVYPWTKNKEWNDEWVTKSTRRFPSQGKTFDRNNLMLNQVNLLFGEVPTKLEDFAFASQAVQAEAMKFFVELWRGQKFSPKTGIIWWNLRDGWPIISDAIVDYYNSKKMAYYFIKNAQTDLCVLINDPVDNAYPLIVTNDTRNAQKGQVVVIDVASNKEIYTGNFEVSANSMNKITSLPLQKGQGILLIKYKIGQKEYSNHYLYGEAPFNLQEYKKLLKKTGLYPDIKQ</sequence>
<keyword evidence="11" id="KW-1185">Reference proteome</keyword>